<evidence type="ECO:0000256" key="3">
    <source>
        <dbReference type="ARBA" id="ARBA00022771"/>
    </source>
</evidence>
<feature type="region of interest" description="Disordered" evidence="6">
    <location>
        <begin position="723"/>
        <end position="748"/>
    </location>
</feature>
<keyword evidence="4" id="KW-0862">Zinc</keyword>
<feature type="region of interest" description="Disordered" evidence="6">
    <location>
        <begin position="1796"/>
        <end position="1846"/>
    </location>
</feature>
<feature type="region of interest" description="Disordered" evidence="6">
    <location>
        <begin position="688"/>
        <end position="711"/>
    </location>
</feature>
<keyword evidence="2" id="KW-0677">Repeat</keyword>
<evidence type="ECO:0000256" key="2">
    <source>
        <dbReference type="ARBA" id="ARBA00022737"/>
    </source>
</evidence>
<evidence type="ECO:0000256" key="5">
    <source>
        <dbReference type="PROSITE-ProRule" id="PRU00042"/>
    </source>
</evidence>
<organism evidence="8 9">
    <name type="scientific">Neodiprion lecontei</name>
    <name type="common">Redheaded pine sawfly</name>
    <dbReference type="NCBI Taxonomy" id="441921"/>
    <lineage>
        <taxon>Eukaryota</taxon>
        <taxon>Metazoa</taxon>
        <taxon>Ecdysozoa</taxon>
        <taxon>Arthropoda</taxon>
        <taxon>Hexapoda</taxon>
        <taxon>Insecta</taxon>
        <taxon>Pterygota</taxon>
        <taxon>Neoptera</taxon>
        <taxon>Endopterygota</taxon>
        <taxon>Hymenoptera</taxon>
        <taxon>Tenthredinoidea</taxon>
        <taxon>Diprionidae</taxon>
        <taxon>Diprioninae</taxon>
        <taxon>Neodiprion</taxon>
    </lineage>
</organism>
<feature type="region of interest" description="Disordered" evidence="6">
    <location>
        <begin position="289"/>
        <end position="309"/>
    </location>
</feature>
<dbReference type="GeneID" id="107225373"/>
<gene>
    <name evidence="9 10" type="primary">LOC107225373</name>
</gene>
<dbReference type="Gene3D" id="3.30.160.60">
    <property type="entry name" value="Classic Zinc Finger"/>
    <property type="match status" value="2"/>
</dbReference>
<sequence>MQNQQRIQHVDSDKPDASPKFVISALPRLRRNKRLENKWGQKYYTTLNEAVFMQQSIPYMPAEPPASLQNEADDCHPLYVCTQCNDCFRFSSSFDAHNSRRSWVLGYWCQNCFMTDCCHMKSGQQPCFDCQTANRQRKTFLRAKGLGKGRKVGAIKIFYNQCQFFAHLKAHQTSVVDIGDIMLMPIPTDIDEPQYTELERLCEIIMEHMFVTRTHIMDWLQTNELGNKWWRLLQSKLENNDNSVAELLGIHGNKKVGRLFVKRPKKTSCAPKSIFSSISDTIESVIAQSTCSETPPPTESENSRNSPISPVLIDNAEQHVENDDSPCTTTDIAFVDCGPSAKTYPPDVAILLPPKDKLTIIPNGSTSCSKVTNLTPVSTNSHQSVQGPEIPLKMKNCDASNIISSKLSSSTSEFNQQVFEPKISVKKFAQERSRDPSVIICSKNSTISVLPKPQIPKKLVPALNIKLPIAKTPLSGREITRAIESSKKAVAQASVSTSGSKILTVHTPKNADLSDIIGQLPPEVINGKKLVFIGQGAASFTMLPQNELISSLGMIKISSELDKQKIIQSVPAMSVSSTSNQQSVLSTSESVKKNLPTEKAKPKLSQTYADGQIVYKNGKKFVIRHARKSISGPTYHNLNNVKFQTIPKHVSLSAFLSQSEHPLTSYIPIAPKSDEQCVQKAAPLSIPLPCNSPDSSSSSSPPRNASALLSTSENSKGVIYEAQVKQKNSDMPKREKSPGSRNSFEPQSLISIPVDVPQVDVVNDIHTVQYLSMETDTNGKIYIDFSKKMTRPVKINEGLTRGQGAINYSTLQRIFKEQLRYHGEQRIKQQIKHLIQVNSEYSKTIGDTNGVSILNNLVAIERLENALKEYSLRPETGQSSNDHIIELLANSNFEEPEAPTICPTCNKPKKSHSNFVAFSESISRNPDICHCDNYICYICNVFQGNMSRFIAHLNYHAKQKPYQCPECFRKFATFSRLKAHTWTACFHVLAKRWFKCKVCQFEGFLDMESITKHYILAHSKLKIACPECGLLFDSHALFVEHCKADHPNVPNHLRPVNLVECNVGNCLVSLEHYRSHLEDHDGIVKILYYQCPFCPFPFKDKQRGREIIKRHLRTCHRTQHDQLSDLVSSECLLDAMFPSVSTKLKSNTEQIHQDEQTIEFDQCSNASDVMQTNIDTLSQDSIESNSEANNQPSSDYLNTTVTKQELKNGVKCSIWSINLAHPQLETVDNRNNVISEYSSSPKIFDVRSVTPDSYAELGEATKEKRDINTDEKDTNPGPISDLCMSEEVSENVIVTEDVDRSEQSSNVEVVSNHALPKIVEHQILPSKLPQLILIKETGTNVNMTKMNQSTVAALNAIVKLSDQNRSSQSLVTGETALKLTELETEPTDEKTDAREKNKSTVPVIKISNTIVCTSGAEQLKRPTQGKQTMAVKTRNLPVSVLKSKSADIRIVENVTDCETNNQLSNSGTDGNDVLQIINCTSGTGKEGTKSISFFHDVPKLPPLARIPQHLLVTSQQNVEVTNPQCTKDAAGKFSTKLKQKRRQLWRIALNAPTDTSESVIYCCHLCGELINTSWSVIAKHFDSRHSEDYKLAIVTPRLLRMSDDFISKGYKELLGPRKRKTDANSPTSKRRRRWNPRKHIEKDLLDLGLCIEQESVQDGEGNFVCKKCDQRCNDISSLRKHIGTNHRIKDHYLVCLECGENFVVEPSLQMHLKAFHRIQDPTTYLAQNTAYAKEVTEAIESEPNTGTANQCHVCMAVFEDKPAVDKHLRVHGMAFLNRKRIEARIAARNPEKKFKMENPEDVSAVTVSKGETLENHKPGATESVDETVHQLSKSDIEEKTGKKALS</sequence>
<dbReference type="SMART" id="SM00355">
    <property type="entry name" value="ZnF_C2H2"/>
    <property type="match status" value="11"/>
</dbReference>
<keyword evidence="8" id="KW-1185">Reference proteome</keyword>
<feature type="region of interest" description="Disordered" evidence="6">
    <location>
        <begin position="1257"/>
        <end position="1280"/>
    </location>
</feature>
<keyword evidence="3 5" id="KW-0863">Zinc-finger</keyword>
<evidence type="ECO:0000256" key="1">
    <source>
        <dbReference type="ARBA" id="ARBA00022723"/>
    </source>
</evidence>
<feature type="domain" description="C2H2-type" evidence="7">
    <location>
        <begin position="1693"/>
        <end position="1721"/>
    </location>
</feature>
<keyword evidence="1" id="KW-0479">Metal-binding</keyword>
<dbReference type="PANTHER" id="PTHR24408:SF58">
    <property type="entry name" value="TRANSCRIPTION FACTOR (TFIIIA), PUTATIVE (AFU_ORTHOLOGUE AFUA_1G05150)-RELATED"/>
    <property type="match status" value="1"/>
</dbReference>
<feature type="compositionally biased region" description="Basic and acidic residues" evidence="6">
    <location>
        <begin position="727"/>
        <end position="738"/>
    </location>
</feature>
<evidence type="ECO:0000256" key="6">
    <source>
        <dbReference type="SAM" id="MobiDB-lite"/>
    </source>
</evidence>
<dbReference type="PANTHER" id="PTHR24408">
    <property type="entry name" value="ZINC FINGER PROTEIN"/>
    <property type="match status" value="1"/>
</dbReference>
<dbReference type="RefSeq" id="XP_046589935.1">
    <property type="nucleotide sequence ID" value="XM_046733979.1"/>
</dbReference>
<proteinExistence type="predicted"/>
<feature type="compositionally biased region" description="Polar residues" evidence="6">
    <location>
        <begin position="739"/>
        <end position="748"/>
    </location>
</feature>
<feature type="compositionally biased region" description="Low complexity" evidence="6">
    <location>
        <begin position="688"/>
        <end position="710"/>
    </location>
</feature>
<feature type="compositionally biased region" description="Basic and acidic residues" evidence="6">
    <location>
        <begin position="1259"/>
        <end position="1274"/>
    </location>
</feature>
<evidence type="ECO:0000259" key="7">
    <source>
        <dbReference type="PROSITE" id="PS50157"/>
    </source>
</evidence>
<evidence type="ECO:0000256" key="4">
    <source>
        <dbReference type="ARBA" id="ARBA00022833"/>
    </source>
</evidence>
<dbReference type="PROSITE" id="PS50157">
    <property type="entry name" value="ZINC_FINGER_C2H2_2"/>
    <property type="match status" value="2"/>
</dbReference>
<dbReference type="RefSeq" id="XP_046589934.1">
    <property type="nucleotide sequence ID" value="XM_046733978.1"/>
</dbReference>
<evidence type="ECO:0000313" key="9">
    <source>
        <dbReference type="RefSeq" id="XP_046589934.1"/>
    </source>
</evidence>
<protein>
    <submittedName>
        <fullName evidence="9 10">Uncharacterized protein LOC107225373 isoform X1</fullName>
    </submittedName>
</protein>
<dbReference type="InterPro" id="IPR036236">
    <property type="entry name" value="Znf_C2H2_sf"/>
</dbReference>
<dbReference type="InterPro" id="IPR013087">
    <property type="entry name" value="Znf_C2H2_type"/>
</dbReference>
<dbReference type="SUPFAM" id="SSF57667">
    <property type="entry name" value="beta-beta-alpha zinc fingers"/>
    <property type="match status" value="2"/>
</dbReference>
<accession>A0ABM3FPI4</accession>
<feature type="domain" description="C2H2-type" evidence="7">
    <location>
        <begin position="962"/>
        <end position="992"/>
    </location>
</feature>
<evidence type="ECO:0000313" key="10">
    <source>
        <dbReference type="RefSeq" id="XP_046589935.1"/>
    </source>
</evidence>
<dbReference type="PROSITE" id="PS00028">
    <property type="entry name" value="ZINC_FINGER_C2H2_1"/>
    <property type="match status" value="3"/>
</dbReference>
<name>A0ABM3FPI4_NEOLC</name>
<evidence type="ECO:0000313" key="8">
    <source>
        <dbReference type="Proteomes" id="UP000829291"/>
    </source>
</evidence>
<feature type="compositionally biased region" description="Polar residues" evidence="6">
    <location>
        <begin position="289"/>
        <end position="308"/>
    </location>
</feature>
<feature type="compositionally biased region" description="Basic and acidic residues" evidence="6">
    <location>
        <begin position="1826"/>
        <end position="1846"/>
    </location>
</feature>
<reference evidence="9 10" key="1">
    <citation type="submission" date="2025-05" db="UniProtKB">
        <authorList>
            <consortium name="RefSeq"/>
        </authorList>
    </citation>
    <scope>IDENTIFICATION</scope>
    <source>
        <tissue evidence="9 10">Thorax and Abdomen</tissue>
    </source>
</reference>
<dbReference type="Proteomes" id="UP000829291">
    <property type="component" value="Chromosome 3"/>
</dbReference>